<dbReference type="PROSITE" id="PS00138">
    <property type="entry name" value="SUBTILASE_SER"/>
    <property type="match status" value="1"/>
</dbReference>
<feature type="active site" description="Charge relay system" evidence="5">
    <location>
        <position position="249"/>
    </location>
</feature>
<dbReference type="PROSITE" id="PS51892">
    <property type="entry name" value="SUBTILASE"/>
    <property type="match status" value="1"/>
</dbReference>
<dbReference type="AlphaFoldDB" id="A0A0P1BNS4"/>
<dbReference type="GO" id="GO:0006508">
    <property type="term" value="P:proteolysis"/>
    <property type="evidence" value="ECO:0007669"/>
    <property type="project" value="UniProtKB-KW"/>
</dbReference>
<dbReference type="PRINTS" id="PR00723">
    <property type="entry name" value="SUBTILISIN"/>
</dbReference>
<accession>A0A0P1BNS4</accession>
<feature type="domain" description="Inhibitor I9" evidence="9">
    <location>
        <begin position="58"/>
        <end position="140"/>
    </location>
</feature>
<evidence type="ECO:0000256" key="1">
    <source>
        <dbReference type="ARBA" id="ARBA00011073"/>
    </source>
</evidence>
<dbReference type="InterPro" id="IPR023828">
    <property type="entry name" value="Peptidase_S8_Ser-AS"/>
</dbReference>
<protein>
    <submittedName>
        <fullName evidence="10">Probable prb1-protease vacuolar</fullName>
    </submittedName>
</protein>
<sequence length="545" mass="56710">MVRVLPLALALTGAIGAAAAPAATTSIPAFVPGQMVYTGFEPAQVVSHPTRQPIKNNYMVVLKDGVSESSLNMHTSSVQQAQAASFSSLSSEGHAPGVRHVYHLDGQFSGYAGAFSDDVLAYIRAHPDVAYVEEDTIVSTQEMPHNGDHVWDVPYESTIEQAYAMAGAPELSPMAVEKGSPWGLVRVSHRQAISFPIFGQYVYNSHGGEGVTAYIVDTGINTKHVEFEGRARWGKTMPANDNDEDGNGHGTHCAGTVGSRKYGVAKKVELVAVKVLGSGGSGSMSDVTGGVLWAANNATAIAKEHAANPDTAAAKKHKGFVANMSLGGGKSPSLDKAVNGAVRSGLHFAVAAGNENADACNTSPAGAEDPVTVAASTFGDERAYFSNKGACVDIAAPGLNILSTWIGSNTSVNTISGTSMATPHTVGMLAYLLSVYGTPEFYEGASTTLFDVEQASPVLRFTGLARVFDALPLPSLILEVASRLFGAEKTAVHALAPVPAIPSVIEPLKLKAALQKLATKDVLTDMAGTKNLLIFNNATDATKGA</sequence>
<organism evidence="10 11">
    <name type="scientific">Ceraceosorus bombacis</name>
    <dbReference type="NCBI Taxonomy" id="401625"/>
    <lineage>
        <taxon>Eukaryota</taxon>
        <taxon>Fungi</taxon>
        <taxon>Dikarya</taxon>
        <taxon>Basidiomycota</taxon>
        <taxon>Ustilaginomycotina</taxon>
        <taxon>Exobasidiomycetes</taxon>
        <taxon>Ceraceosorales</taxon>
        <taxon>Ceraceosoraceae</taxon>
        <taxon>Ceraceosorus</taxon>
    </lineage>
</organism>
<dbReference type="InterPro" id="IPR022398">
    <property type="entry name" value="Peptidase_S8_His-AS"/>
</dbReference>
<evidence type="ECO:0000259" key="8">
    <source>
        <dbReference type="Pfam" id="PF00082"/>
    </source>
</evidence>
<dbReference type="InterPro" id="IPR034193">
    <property type="entry name" value="PCSK9_ProteinaseK-like"/>
</dbReference>
<dbReference type="Proteomes" id="UP000054845">
    <property type="component" value="Unassembled WGS sequence"/>
</dbReference>
<proteinExistence type="inferred from homology"/>
<dbReference type="STRING" id="401625.A0A0P1BNS4"/>
<dbReference type="InterPro" id="IPR037045">
    <property type="entry name" value="S8pro/Inhibitor_I9_sf"/>
</dbReference>
<feature type="domain" description="Peptidase S8/S53" evidence="8">
    <location>
        <begin position="208"/>
        <end position="437"/>
    </location>
</feature>
<feature type="chain" id="PRO_5006059700" evidence="7">
    <location>
        <begin position="20"/>
        <end position="545"/>
    </location>
</feature>
<dbReference type="GO" id="GO:0004252">
    <property type="term" value="F:serine-type endopeptidase activity"/>
    <property type="evidence" value="ECO:0007669"/>
    <property type="project" value="UniProtKB-UniRule"/>
</dbReference>
<dbReference type="InterPro" id="IPR023827">
    <property type="entry name" value="Peptidase_S8_Asp-AS"/>
</dbReference>
<evidence type="ECO:0000313" key="10">
    <source>
        <dbReference type="EMBL" id="CEH17691.1"/>
    </source>
</evidence>
<dbReference type="PANTHER" id="PTHR43806">
    <property type="entry name" value="PEPTIDASE S8"/>
    <property type="match status" value="1"/>
</dbReference>
<dbReference type="FunFam" id="3.40.50.200:FF:000007">
    <property type="entry name" value="Subtilisin-like serine protease"/>
    <property type="match status" value="1"/>
</dbReference>
<dbReference type="PROSITE" id="PS00137">
    <property type="entry name" value="SUBTILASE_HIS"/>
    <property type="match status" value="1"/>
</dbReference>
<evidence type="ECO:0000256" key="3">
    <source>
        <dbReference type="ARBA" id="ARBA00022801"/>
    </source>
</evidence>
<evidence type="ECO:0000256" key="7">
    <source>
        <dbReference type="SAM" id="SignalP"/>
    </source>
</evidence>
<evidence type="ECO:0000256" key="4">
    <source>
        <dbReference type="ARBA" id="ARBA00022825"/>
    </source>
</evidence>
<name>A0A0P1BNS4_9BASI</name>
<dbReference type="CDD" id="cd04077">
    <property type="entry name" value="Peptidases_S8_PCSK9_ProteinaseK_like"/>
    <property type="match status" value="1"/>
</dbReference>
<keyword evidence="2 5" id="KW-0645">Protease</keyword>
<dbReference type="GO" id="GO:0005615">
    <property type="term" value="C:extracellular space"/>
    <property type="evidence" value="ECO:0007669"/>
    <property type="project" value="TreeGrafter"/>
</dbReference>
<dbReference type="EMBL" id="CCYA01000265">
    <property type="protein sequence ID" value="CEH17691.1"/>
    <property type="molecule type" value="Genomic_DNA"/>
</dbReference>
<dbReference type="PANTHER" id="PTHR43806:SF11">
    <property type="entry name" value="CEREVISIN-RELATED"/>
    <property type="match status" value="1"/>
</dbReference>
<dbReference type="InterPro" id="IPR050131">
    <property type="entry name" value="Peptidase_S8_subtilisin-like"/>
</dbReference>
<dbReference type="Pfam" id="PF00082">
    <property type="entry name" value="Peptidase_S8"/>
    <property type="match status" value="1"/>
</dbReference>
<evidence type="ECO:0000256" key="6">
    <source>
        <dbReference type="RuleBase" id="RU003355"/>
    </source>
</evidence>
<dbReference type="OrthoDB" id="206201at2759"/>
<keyword evidence="7" id="KW-0732">Signal</keyword>
<dbReference type="PROSITE" id="PS00136">
    <property type="entry name" value="SUBTILASE_ASP"/>
    <property type="match status" value="1"/>
</dbReference>
<keyword evidence="4 5" id="KW-0720">Serine protease</keyword>
<feature type="signal peptide" evidence="7">
    <location>
        <begin position="1"/>
        <end position="19"/>
    </location>
</feature>
<dbReference type="SUPFAM" id="SSF52743">
    <property type="entry name" value="Subtilisin-like"/>
    <property type="match status" value="1"/>
</dbReference>
<keyword evidence="11" id="KW-1185">Reference proteome</keyword>
<feature type="active site" description="Charge relay system" evidence="5">
    <location>
        <position position="217"/>
    </location>
</feature>
<dbReference type="InterPro" id="IPR010259">
    <property type="entry name" value="S8pro/Inhibitor_I9"/>
</dbReference>
<feature type="active site" description="Charge relay system" evidence="5">
    <location>
        <position position="419"/>
    </location>
</feature>
<dbReference type="InterPro" id="IPR015500">
    <property type="entry name" value="Peptidase_S8_subtilisin-rel"/>
</dbReference>
<dbReference type="InterPro" id="IPR036852">
    <property type="entry name" value="Peptidase_S8/S53_dom_sf"/>
</dbReference>
<dbReference type="InterPro" id="IPR000209">
    <property type="entry name" value="Peptidase_S8/S53_dom"/>
</dbReference>
<keyword evidence="3 5" id="KW-0378">Hydrolase</keyword>
<dbReference type="Pfam" id="PF05922">
    <property type="entry name" value="Inhibitor_I9"/>
    <property type="match status" value="1"/>
</dbReference>
<evidence type="ECO:0000313" key="11">
    <source>
        <dbReference type="Proteomes" id="UP000054845"/>
    </source>
</evidence>
<reference evidence="10 11" key="1">
    <citation type="submission" date="2014-09" db="EMBL/GenBank/DDBJ databases">
        <authorList>
            <person name="Magalhaes I.L.F."/>
            <person name="Oliveira U."/>
            <person name="Santos F.R."/>
            <person name="Vidigal T.H.D.A."/>
            <person name="Brescovit A.D."/>
            <person name="Santos A.J."/>
        </authorList>
    </citation>
    <scope>NUCLEOTIDE SEQUENCE [LARGE SCALE GENOMIC DNA]</scope>
</reference>
<dbReference type="Gene3D" id="3.30.70.80">
    <property type="entry name" value="Peptidase S8 propeptide/proteinase inhibitor I9"/>
    <property type="match status" value="1"/>
</dbReference>
<dbReference type="Gene3D" id="3.40.50.200">
    <property type="entry name" value="Peptidase S8/S53 domain"/>
    <property type="match status" value="1"/>
</dbReference>
<evidence type="ECO:0000256" key="5">
    <source>
        <dbReference type="PROSITE-ProRule" id="PRU01240"/>
    </source>
</evidence>
<dbReference type="SUPFAM" id="SSF54897">
    <property type="entry name" value="Protease propeptides/inhibitors"/>
    <property type="match status" value="1"/>
</dbReference>
<evidence type="ECO:0000256" key="2">
    <source>
        <dbReference type="ARBA" id="ARBA00022670"/>
    </source>
</evidence>
<evidence type="ECO:0000259" key="9">
    <source>
        <dbReference type="Pfam" id="PF05922"/>
    </source>
</evidence>
<comment type="similarity">
    <text evidence="1 5 6">Belongs to the peptidase S8 family.</text>
</comment>